<organism evidence="1 2">
    <name type="scientific">Acidianus brierleyi</name>
    <dbReference type="NCBI Taxonomy" id="41673"/>
    <lineage>
        <taxon>Archaea</taxon>
        <taxon>Thermoproteota</taxon>
        <taxon>Thermoprotei</taxon>
        <taxon>Sulfolobales</taxon>
        <taxon>Sulfolobaceae</taxon>
        <taxon>Acidianus</taxon>
    </lineage>
</organism>
<gene>
    <name evidence="1" type="ORF">DFR85_11400</name>
</gene>
<dbReference type="AlphaFoldDB" id="A0A2U9IGC5"/>
<protein>
    <submittedName>
        <fullName evidence="1">Uncharacterized protein</fullName>
    </submittedName>
</protein>
<dbReference type="EMBL" id="CP029289">
    <property type="protein sequence ID" value="AWR95112.1"/>
    <property type="molecule type" value="Genomic_DNA"/>
</dbReference>
<dbReference type="OrthoDB" id="33465at2157"/>
<evidence type="ECO:0000313" key="1">
    <source>
        <dbReference type="EMBL" id="AWR95112.1"/>
    </source>
</evidence>
<dbReference type="GeneID" id="36832770"/>
<proteinExistence type="predicted"/>
<dbReference type="KEGG" id="abri:DFR85_11400"/>
<accession>A0A2U9IGC5</accession>
<reference evidence="1 2" key="1">
    <citation type="submission" date="2018-05" db="EMBL/GenBank/DDBJ databases">
        <title>Complete Genome Sequences of Extremely Thermoacidophilic, Metal-Mobilizing Type-Strain Members of the Archaeal Family Sulfolobaceae: Acidianus brierleyi DSM-1651T, Acidianus sulfidivorans DSM-18786T, Metallosphaera hakonensis DSM-7519T, and Metallosphaera prunae DSM-10039T.</title>
        <authorList>
            <person name="Counts J.A."/>
            <person name="Kelly R.M."/>
        </authorList>
    </citation>
    <scope>NUCLEOTIDE SEQUENCE [LARGE SCALE GENOMIC DNA]</scope>
    <source>
        <strain evidence="1 2">DSM 1651</strain>
    </source>
</reference>
<name>A0A2U9IGC5_9CREN</name>
<sequence>MSLEDYINKKGFSIKKEEDRLRINMGDYEFYIDNLSIIFPVPLPTGNESLDDLVNMGIKYARASRLVQGLGSPVEYTINGSELDIIKKFNNREDLERKLIKSMEGIESLRYFL</sequence>
<evidence type="ECO:0000313" key="2">
    <source>
        <dbReference type="Proteomes" id="UP000248044"/>
    </source>
</evidence>
<dbReference type="Proteomes" id="UP000248044">
    <property type="component" value="Chromosome"/>
</dbReference>
<dbReference type="RefSeq" id="WP_110270993.1">
    <property type="nucleotide sequence ID" value="NZ_CP029289.2"/>
</dbReference>
<keyword evidence="2" id="KW-1185">Reference proteome</keyword>